<dbReference type="EMBL" id="CACVBM020001630">
    <property type="protein sequence ID" value="CAA7056276.1"/>
    <property type="molecule type" value="Genomic_DNA"/>
</dbReference>
<sequence>MVREFGIGNGTGRDGTGRDGNCAHPEYSWHRQILFTISVSTVLFSDCHINEICGVLEDQHPVSLKPKKKHPVSRLHPAGIGNICTRFFSPHVNLMMALQTPPHKFLDPSDSWFTSQSLACLLLEVPLSSSYTLPPASFFDSPPLLSSKVAPNRDSISPLCPKSF</sequence>
<evidence type="ECO:0000313" key="2">
    <source>
        <dbReference type="EMBL" id="CAA7056276.1"/>
    </source>
</evidence>
<reference evidence="1 3" key="1">
    <citation type="submission" date="2020-01" db="EMBL/GenBank/DDBJ databases">
        <authorList>
            <person name="Mishra B."/>
        </authorList>
    </citation>
    <scope>NUCLEOTIDE SEQUENCE [LARGE SCALE GENOMIC DNA]</scope>
</reference>
<evidence type="ECO:0000313" key="3">
    <source>
        <dbReference type="Proteomes" id="UP000467841"/>
    </source>
</evidence>
<dbReference type="EMBL" id="CACVBM020001587">
    <property type="protein sequence ID" value="CAA7054736.1"/>
    <property type="molecule type" value="Genomic_DNA"/>
</dbReference>
<evidence type="ECO:0000313" key="1">
    <source>
        <dbReference type="EMBL" id="CAA7054736.1"/>
    </source>
</evidence>
<name>A0A6D2KRQ5_9BRAS</name>
<dbReference type="AlphaFoldDB" id="A0A6D2KRQ5"/>
<dbReference type="Proteomes" id="UP000467841">
    <property type="component" value="Unassembled WGS sequence"/>
</dbReference>
<gene>
    <name evidence="1" type="ORF">MERR_LOCUS41972</name>
    <name evidence="2" type="ORF">MERR_LOCUS43512</name>
</gene>
<proteinExistence type="predicted"/>
<keyword evidence="3" id="KW-1185">Reference proteome</keyword>
<protein>
    <submittedName>
        <fullName evidence="1">Uncharacterized protein</fullName>
    </submittedName>
</protein>
<accession>A0A6D2KRQ5</accession>
<organism evidence="1 3">
    <name type="scientific">Microthlaspi erraticum</name>
    <dbReference type="NCBI Taxonomy" id="1685480"/>
    <lineage>
        <taxon>Eukaryota</taxon>
        <taxon>Viridiplantae</taxon>
        <taxon>Streptophyta</taxon>
        <taxon>Embryophyta</taxon>
        <taxon>Tracheophyta</taxon>
        <taxon>Spermatophyta</taxon>
        <taxon>Magnoliopsida</taxon>
        <taxon>eudicotyledons</taxon>
        <taxon>Gunneridae</taxon>
        <taxon>Pentapetalae</taxon>
        <taxon>rosids</taxon>
        <taxon>malvids</taxon>
        <taxon>Brassicales</taxon>
        <taxon>Brassicaceae</taxon>
        <taxon>Coluteocarpeae</taxon>
        <taxon>Microthlaspi</taxon>
    </lineage>
</organism>